<dbReference type="EMBL" id="NTGA01000022">
    <property type="protein sequence ID" value="PAY22600.1"/>
    <property type="molecule type" value="Genomic_DNA"/>
</dbReference>
<reference evidence="3" key="1">
    <citation type="submission" date="2017-09" db="EMBL/GenBank/DDBJ databases">
        <authorList>
            <person name="Zhang Y."/>
            <person name="Huang X."/>
            <person name="Liu J."/>
            <person name="Lu L."/>
            <person name="Peng K."/>
        </authorList>
    </citation>
    <scope>NUCLEOTIDE SEQUENCE [LARGE SCALE GENOMIC DNA]</scope>
    <source>
        <strain evidence="3">S-XJ-1</strain>
    </source>
</reference>
<dbReference type="RefSeq" id="WP_095718791.1">
    <property type="nucleotide sequence ID" value="NZ_NTGA01000022.1"/>
</dbReference>
<keyword evidence="3" id="KW-1185">Reference proteome</keyword>
<evidence type="ECO:0000313" key="3">
    <source>
        <dbReference type="Proteomes" id="UP000218810"/>
    </source>
</evidence>
<feature type="region of interest" description="Disordered" evidence="1">
    <location>
        <begin position="1"/>
        <end position="99"/>
    </location>
</feature>
<proteinExistence type="predicted"/>
<accession>A0A2A2WN34</accession>
<dbReference type="AlphaFoldDB" id="A0A2A2WN34"/>
<dbReference type="Proteomes" id="UP000218810">
    <property type="component" value="Unassembled WGS sequence"/>
</dbReference>
<evidence type="ECO:0000313" key="2">
    <source>
        <dbReference type="EMBL" id="PAY22600.1"/>
    </source>
</evidence>
<gene>
    <name evidence="2" type="ORF">CEY15_12895</name>
</gene>
<sequence>MSSEKSPETPEDLGNTIDGTRVGDGSVPDPATAQDASGIDPDAPGSGGHSDGHGDGQSVGQDGTVTTGSRGLEEQKRIYQTPEQPDHALGGSEGTADGM</sequence>
<dbReference type="OrthoDB" id="4774726at2"/>
<name>A0A2A2WN34_9ACTN</name>
<organism evidence="2 3">
    <name type="scientific">Dietzia natronolimnaea</name>
    <dbReference type="NCBI Taxonomy" id="161920"/>
    <lineage>
        <taxon>Bacteria</taxon>
        <taxon>Bacillati</taxon>
        <taxon>Actinomycetota</taxon>
        <taxon>Actinomycetes</taxon>
        <taxon>Mycobacteriales</taxon>
        <taxon>Dietziaceae</taxon>
        <taxon>Dietzia</taxon>
    </lineage>
</organism>
<protein>
    <submittedName>
        <fullName evidence="2">Uncharacterized protein</fullName>
    </submittedName>
</protein>
<comment type="caution">
    <text evidence="2">The sequence shown here is derived from an EMBL/GenBank/DDBJ whole genome shotgun (WGS) entry which is preliminary data.</text>
</comment>
<evidence type="ECO:0000256" key="1">
    <source>
        <dbReference type="SAM" id="MobiDB-lite"/>
    </source>
</evidence>